<protein>
    <submittedName>
        <fullName evidence="3">PspC family transcriptional regulator</fullName>
    </submittedName>
</protein>
<keyword evidence="1" id="KW-0812">Transmembrane</keyword>
<dbReference type="InterPro" id="IPR007168">
    <property type="entry name" value="Phageshock_PspC_N"/>
</dbReference>
<dbReference type="RefSeq" id="WP_098194277.1">
    <property type="nucleotide sequence ID" value="NZ_CP023777.1"/>
</dbReference>
<keyword evidence="1" id="KW-0472">Membrane</keyword>
<accession>A0A291QVD5</accession>
<keyword evidence="4" id="KW-1185">Reference proteome</keyword>
<dbReference type="EMBL" id="CP023777">
    <property type="protein sequence ID" value="ATL47900.1"/>
    <property type="molecule type" value="Genomic_DNA"/>
</dbReference>
<evidence type="ECO:0000313" key="3">
    <source>
        <dbReference type="EMBL" id="ATL47900.1"/>
    </source>
</evidence>
<evidence type="ECO:0000313" key="4">
    <source>
        <dbReference type="Proteomes" id="UP000220133"/>
    </source>
</evidence>
<sequence>MNRLRDFIEWQAFGVCSTIGNKLGVASSRIRLFFIYASFLTMGSPVIIYMILAFWVNMKNYISYGRRNPLKYL</sequence>
<feature type="transmembrane region" description="Helical" evidence="1">
    <location>
        <begin position="33"/>
        <end position="56"/>
    </location>
</feature>
<dbReference type="KEGG" id="cbae:COR50_12390"/>
<dbReference type="OrthoDB" id="674853at2"/>
<evidence type="ECO:0000259" key="2">
    <source>
        <dbReference type="Pfam" id="PF04024"/>
    </source>
</evidence>
<proteinExistence type="predicted"/>
<dbReference type="AlphaFoldDB" id="A0A291QVD5"/>
<reference evidence="3 4" key="1">
    <citation type="submission" date="2017-10" db="EMBL/GenBank/DDBJ databases">
        <title>Paenichitinophaga pekingensis gen. nov., sp. nov., isolated from activated sludge.</title>
        <authorList>
            <person name="Jin D."/>
            <person name="Kong X."/>
            <person name="Deng Y."/>
            <person name="Bai Z."/>
        </authorList>
    </citation>
    <scope>NUCLEOTIDE SEQUENCE [LARGE SCALE GENOMIC DNA]</scope>
    <source>
        <strain evidence="3 4">13</strain>
    </source>
</reference>
<dbReference type="Pfam" id="PF04024">
    <property type="entry name" value="PspC"/>
    <property type="match status" value="1"/>
</dbReference>
<keyword evidence="1" id="KW-1133">Transmembrane helix</keyword>
<gene>
    <name evidence="3" type="ORF">COR50_12390</name>
</gene>
<dbReference type="Proteomes" id="UP000220133">
    <property type="component" value="Chromosome"/>
</dbReference>
<organism evidence="3 4">
    <name type="scientific">Chitinophaga caeni</name>
    <dbReference type="NCBI Taxonomy" id="2029983"/>
    <lineage>
        <taxon>Bacteria</taxon>
        <taxon>Pseudomonadati</taxon>
        <taxon>Bacteroidota</taxon>
        <taxon>Chitinophagia</taxon>
        <taxon>Chitinophagales</taxon>
        <taxon>Chitinophagaceae</taxon>
        <taxon>Chitinophaga</taxon>
    </lineage>
</organism>
<name>A0A291QVD5_9BACT</name>
<evidence type="ECO:0000256" key="1">
    <source>
        <dbReference type="SAM" id="Phobius"/>
    </source>
</evidence>
<feature type="domain" description="Phage shock protein PspC N-terminal" evidence="2">
    <location>
        <begin position="13"/>
        <end position="56"/>
    </location>
</feature>